<evidence type="ECO:0000313" key="1">
    <source>
        <dbReference type="EMBL" id="WNM59611.1"/>
    </source>
</evidence>
<reference evidence="1 2" key="1">
    <citation type="submission" date="2023-01" db="EMBL/GenBank/DDBJ databases">
        <title>Cultivation and genomic characterization of new, ubiquitous marine nitrite-oxidizing bacteria from the Nitrospirales.</title>
        <authorList>
            <person name="Mueller A.J."/>
            <person name="Daebeler A."/>
            <person name="Herbold C.W."/>
            <person name="Kirkegaard R.H."/>
            <person name="Daims H."/>
        </authorList>
    </citation>
    <scope>NUCLEOTIDE SEQUENCE [LARGE SCALE GENOMIC DNA]</scope>
    <source>
        <strain evidence="1 2">VA</strain>
    </source>
</reference>
<sequence>MNTINSTHNSVNDSLHAGNTGRVFGWLKINLHWQGNSKLSLKIGDITSVVRKMDGKAGM</sequence>
<name>A0AA96JXY4_9BACT</name>
<gene>
    <name evidence="1" type="ORF">PP769_07615</name>
</gene>
<dbReference type="RefSeq" id="WP_312646391.1">
    <property type="nucleotide sequence ID" value="NZ_CP116967.1"/>
</dbReference>
<dbReference type="Proteomes" id="UP001302719">
    <property type="component" value="Chromosome"/>
</dbReference>
<dbReference type="AlphaFoldDB" id="A0AA96JXY4"/>
<protein>
    <submittedName>
        <fullName evidence="1">Uncharacterized protein</fullName>
    </submittedName>
</protein>
<accession>A0AA96JXY4</accession>
<keyword evidence="2" id="KW-1185">Reference proteome</keyword>
<organism evidence="1 2">
    <name type="scientific">Candidatus Nitrospira allomarina</name>
    <dbReference type="NCBI Taxonomy" id="3020900"/>
    <lineage>
        <taxon>Bacteria</taxon>
        <taxon>Pseudomonadati</taxon>
        <taxon>Nitrospirota</taxon>
        <taxon>Nitrospiria</taxon>
        <taxon>Nitrospirales</taxon>
        <taxon>Nitrospiraceae</taxon>
        <taxon>Nitrospira</taxon>
    </lineage>
</organism>
<dbReference type="KEGG" id="nall:PP769_07615"/>
<proteinExistence type="predicted"/>
<evidence type="ECO:0000313" key="2">
    <source>
        <dbReference type="Proteomes" id="UP001302719"/>
    </source>
</evidence>
<dbReference type="EMBL" id="CP116967">
    <property type="protein sequence ID" value="WNM59611.1"/>
    <property type="molecule type" value="Genomic_DNA"/>
</dbReference>